<name>A0AAD7EB02_9AGAR</name>
<gene>
    <name evidence="1" type="ORF">DFH08DRAFT_1051657</name>
</gene>
<keyword evidence="2" id="KW-1185">Reference proteome</keyword>
<comment type="caution">
    <text evidence="1">The sequence shown here is derived from an EMBL/GenBank/DDBJ whole genome shotgun (WGS) entry which is preliminary data.</text>
</comment>
<evidence type="ECO:0000313" key="1">
    <source>
        <dbReference type="EMBL" id="KAJ7307010.1"/>
    </source>
</evidence>
<sequence length="174" mass="19654">MAKKFRKNRKIFLEIYWSQKDDATNRFKKAQNRELNAGPLRQDRWVAMVSVSPGNPYRRRCTWSCSPRSSTSGKSFIPPSNIAVAEDSMCPPWISRAKSGTSQAGAGHLGFHLETHPGRVWAGFLLSSHQVRRDLRVVSLFEWIDTKNASTDEEHRIFAKPLPDGVIPCATRGT</sequence>
<dbReference type="Proteomes" id="UP001218218">
    <property type="component" value="Unassembled WGS sequence"/>
</dbReference>
<protein>
    <submittedName>
        <fullName evidence="1">Uncharacterized protein</fullName>
    </submittedName>
</protein>
<reference evidence="1" key="1">
    <citation type="submission" date="2023-03" db="EMBL/GenBank/DDBJ databases">
        <title>Massive genome expansion in bonnet fungi (Mycena s.s.) driven by repeated elements and novel gene families across ecological guilds.</title>
        <authorList>
            <consortium name="Lawrence Berkeley National Laboratory"/>
            <person name="Harder C.B."/>
            <person name="Miyauchi S."/>
            <person name="Viragh M."/>
            <person name="Kuo A."/>
            <person name="Thoen E."/>
            <person name="Andreopoulos B."/>
            <person name="Lu D."/>
            <person name="Skrede I."/>
            <person name="Drula E."/>
            <person name="Henrissat B."/>
            <person name="Morin E."/>
            <person name="Kohler A."/>
            <person name="Barry K."/>
            <person name="LaButti K."/>
            <person name="Morin E."/>
            <person name="Salamov A."/>
            <person name="Lipzen A."/>
            <person name="Mereny Z."/>
            <person name="Hegedus B."/>
            <person name="Baldrian P."/>
            <person name="Stursova M."/>
            <person name="Weitz H."/>
            <person name="Taylor A."/>
            <person name="Grigoriev I.V."/>
            <person name="Nagy L.G."/>
            <person name="Martin F."/>
            <person name="Kauserud H."/>
        </authorList>
    </citation>
    <scope>NUCLEOTIDE SEQUENCE</scope>
    <source>
        <strain evidence="1">CBHHK002</strain>
    </source>
</reference>
<organism evidence="1 2">
    <name type="scientific">Mycena albidolilacea</name>
    <dbReference type="NCBI Taxonomy" id="1033008"/>
    <lineage>
        <taxon>Eukaryota</taxon>
        <taxon>Fungi</taxon>
        <taxon>Dikarya</taxon>
        <taxon>Basidiomycota</taxon>
        <taxon>Agaricomycotina</taxon>
        <taxon>Agaricomycetes</taxon>
        <taxon>Agaricomycetidae</taxon>
        <taxon>Agaricales</taxon>
        <taxon>Marasmiineae</taxon>
        <taxon>Mycenaceae</taxon>
        <taxon>Mycena</taxon>
    </lineage>
</organism>
<dbReference type="EMBL" id="JARIHO010000089">
    <property type="protein sequence ID" value="KAJ7307010.1"/>
    <property type="molecule type" value="Genomic_DNA"/>
</dbReference>
<evidence type="ECO:0000313" key="2">
    <source>
        <dbReference type="Proteomes" id="UP001218218"/>
    </source>
</evidence>
<dbReference type="AlphaFoldDB" id="A0AAD7EB02"/>
<proteinExistence type="predicted"/>
<accession>A0AAD7EB02</accession>